<organism evidence="5 6">
    <name type="scientific">Anaeramoeba ignava</name>
    <name type="common">Anaerobic marine amoeba</name>
    <dbReference type="NCBI Taxonomy" id="1746090"/>
    <lineage>
        <taxon>Eukaryota</taxon>
        <taxon>Metamonada</taxon>
        <taxon>Anaeramoebidae</taxon>
        <taxon>Anaeramoeba</taxon>
    </lineage>
</organism>
<sequence length="505" mass="58839">MNEEKNDDSIQELKEAYILKEHTQEIRTLLLEKDKLFSASFDYNLKKWDLQTQKCIWSQNCNSYLFSLARYKDMIFACGYQLYAFKEKDGELLIEDSEVYSSYFFKISLYKDLLFAGNQNGNIHIYEICLKDKKQFILKKKVNLEAEILGISFHNNLVYFGLSSGAIQERDPETLSLLRSFEKHKEDTWSIEFYKNYAITAAVDGLIKKFDLETGKLIENISLHSNPIISISRTQSKLFTSDENGNFTIYDLNNEKKIYGSTVEGAIWACVSNKNWLCLGTTHASQIHIFDVSSIFYSGLIEDLRILFERKEKCDLVLSCHGGNFELHSFFVTRILKKKPEELINFFKTQTLETCNIFFTWVYTGRTKNYEAVKTILDDLSIDLSPDNQVEKLKHFFIEIYEDDESKDFTIIVEKKGIKVHKFVLLMRSDLYRGMFLSVSDNSNCVNDYSGKSFNSVQTLVKFLYTNKLPKSLSQSIIDDLQDAVDYYQLNENSSLLRILKEYHN</sequence>
<dbReference type="OrthoDB" id="6262491at2759"/>
<feature type="repeat" description="WD" evidence="3">
    <location>
        <begin position="19"/>
        <end position="58"/>
    </location>
</feature>
<dbReference type="Gene3D" id="3.30.710.10">
    <property type="entry name" value="Potassium Channel Kv1.1, Chain A"/>
    <property type="match status" value="1"/>
</dbReference>
<keyword evidence="6" id="KW-1185">Reference proteome</keyword>
<protein>
    <submittedName>
        <fullName evidence="5">Lissencephaly-1</fullName>
    </submittedName>
</protein>
<dbReference type="Gene3D" id="2.130.10.10">
    <property type="entry name" value="YVTN repeat-like/Quinoprotein amine dehydrogenase"/>
    <property type="match status" value="1"/>
</dbReference>
<dbReference type="PROSITE" id="PS50097">
    <property type="entry name" value="BTB"/>
    <property type="match status" value="1"/>
</dbReference>
<evidence type="ECO:0000256" key="2">
    <source>
        <dbReference type="ARBA" id="ARBA00022737"/>
    </source>
</evidence>
<dbReference type="SUPFAM" id="SSF54695">
    <property type="entry name" value="POZ domain"/>
    <property type="match status" value="1"/>
</dbReference>
<dbReference type="InterPro" id="IPR036322">
    <property type="entry name" value="WD40_repeat_dom_sf"/>
</dbReference>
<dbReference type="InterPro" id="IPR015943">
    <property type="entry name" value="WD40/YVTN_repeat-like_dom_sf"/>
</dbReference>
<keyword evidence="1 3" id="KW-0853">WD repeat</keyword>
<evidence type="ECO:0000256" key="3">
    <source>
        <dbReference type="PROSITE-ProRule" id="PRU00221"/>
    </source>
</evidence>
<dbReference type="PANTHER" id="PTHR44019">
    <property type="entry name" value="WD REPEAT-CONTAINING PROTEIN 55"/>
    <property type="match status" value="1"/>
</dbReference>
<proteinExistence type="predicted"/>
<dbReference type="AlphaFoldDB" id="A0A9Q0LWP4"/>
<dbReference type="InterPro" id="IPR001680">
    <property type="entry name" value="WD40_rpt"/>
</dbReference>
<dbReference type="EMBL" id="JAPDFW010000011">
    <property type="protein sequence ID" value="KAJ5080227.1"/>
    <property type="molecule type" value="Genomic_DNA"/>
</dbReference>
<name>A0A9Q0LWP4_ANAIG</name>
<reference evidence="5" key="1">
    <citation type="submission" date="2022-10" db="EMBL/GenBank/DDBJ databases">
        <title>Novel sulphate-reducing endosymbionts in the free-living metamonad Anaeramoeba.</title>
        <authorList>
            <person name="Jerlstrom-Hultqvist J."/>
            <person name="Cepicka I."/>
            <person name="Gallot-Lavallee L."/>
            <person name="Salas-Leiva D."/>
            <person name="Curtis B.A."/>
            <person name="Zahonova K."/>
            <person name="Pipaliya S."/>
            <person name="Dacks J."/>
            <person name="Roger A.J."/>
        </authorList>
    </citation>
    <scope>NUCLEOTIDE SEQUENCE</scope>
    <source>
        <strain evidence="5">BMAN</strain>
    </source>
</reference>
<dbReference type="SMART" id="SM00320">
    <property type="entry name" value="WD40"/>
    <property type="match status" value="3"/>
</dbReference>
<dbReference type="SUPFAM" id="SSF50978">
    <property type="entry name" value="WD40 repeat-like"/>
    <property type="match status" value="1"/>
</dbReference>
<gene>
    <name evidence="5" type="ORF">M0811_03711</name>
</gene>
<evidence type="ECO:0000313" key="5">
    <source>
        <dbReference type="EMBL" id="KAJ5080227.1"/>
    </source>
</evidence>
<dbReference type="PANTHER" id="PTHR44019:SF8">
    <property type="entry name" value="POC1 CENTRIOLAR PROTEIN HOMOLOG"/>
    <property type="match status" value="1"/>
</dbReference>
<accession>A0A9Q0LWP4</accession>
<dbReference type="InterPro" id="IPR050505">
    <property type="entry name" value="WDR55/POC1"/>
</dbReference>
<dbReference type="InterPro" id="IPR011333">
    <property type="entry name" value="SKP1/BTB/POZ_sf"/>
</dbReference>
<comment type="caution">
    <text evidence="5">The sequence shown here is derived from an EMBL/GenBank/DDBJ whole genome shotgun (WGS) entry which is preliminary data.</text>
</comment>
<dbReference type="Pfam" id="PF00651">
    <property type="entry name" value="BTB"/>
    <property type="match status" value="1"/>
</dbReference>
<dbReference type="Proteomes" id="UP001149090">
    <property type="component" value="Unassembled WGS sequence"/>
</dbReference>
<evidence type="ECO:0000259" key="4">
    <source>
        <dbReference type="PROSITE" id="PS50097"/>
    </source>
</evidence>
<evidence type="ECO:0000313" key="6">
    <source>
        <dbReference type="Proteomes" id="UP001149090"/>
    </source>
</evidence>
<dbReference type="InterPro" id="IPR000210">
    <property type="entry name" value="BTB/POZ_dom"/>
</dbReference>
<feature type="domain" description="BTB" evidence="4">
    <location>
        <begin position="407"/>
        <end position="473"/>
    </location>
</feature>
<dbReference type="CDD" id="cd18186">
    <property type="entry name" value="BTB_POZ_ZBTB_KLHL-like"/>
    <property type="match status" value="1"/>
</dbReference>
<evidence type="ECO:0000256" key="1">
    <source>
        <dbReference type="ARBA" id="ARBA00022574"/>
    </source>
</evidence>
<dbReference type="PROSITE" id="PS50082">
    <property type="entry name" value="WD_REPEATS_2"/>
    <property type="match status" value="1"/>
</dbReference>
<keyword evidence="2" id="KW-0677">Repeat</keyword>